<evidence type="ECO:0000313" key="5">
    <source>
        <dbReference type="EMBL" id="KIJ93178.1"/>
    </source>
</evidence>
<dbReference type="AlphaFoldDB" id="A0A0C9WWH4"/>
<protein>
    <recommendedName>
        <fullName evidence="4">SH3 domain-containing protein</fullName>
    </recommendedName>
</protein>
<dbReference type="SMART" id="SM00326">
    <property type="entry name" value="SH3"/>
    <property type="match status" value="1"/>
</dbReference>
<reference evidence="5 6" key="1">
    <citation type="submission" date="2014-04" db="EMBL/GenBank/DDBJ databases">
        <authorList>
            <consortium name="DOE Joint Genome Institute"/>
            <person name="Kuo A."/>
            <person name="Kohler A."/>
            <person name="Nagy L.G."/>
            <person name="Floudas D."/>
            <person name="Copeland A."/>
            <person name="Barry K.W."/>
            <person name="Cichocki N."/>
            <person name="Veneault-Fourrey C."/>
            <person name="LaButti K."/>
            <person name="Lindquist E.A."/>
            <person name="Lipzen A."/>
            <person name="Lundell T."/>
            <person name="Morin E."/>
            <person name="Murat C."/>
            <person name="Sun H."/>
            <person name="Tunlid A."/>
            <person name="Henrissat B."/>
            <person name="Grigoriev I.V."/>
            <person name="Hibbett D.S."/>
            <person name="Martin F."/>
            <person name="Nordberg H.P."/>
            <person name="Cantor M.N."/>
            <person name="Hua S.X."/>
        </authorList>
    </citation>
    <scope>NUCLEOTIDE SEQUENCE [LARGE SCALE GENOMIC DNA]</scope>
    <source>
        <strain evidence="5 6">LaAM-08-1</strain>
    </source>
</reference>
<dbReference type="InterPro" id="IPR001452">
    <property type="entry name" value="SH3_domain"/>
</dbReference>
<dbReference type="Gene3D" id="2.30.30.40">
    <property type="entry name" value="SH3 Domains"/>
    <property type="match status" value="1"/>
</dbReference>
<keyword evidence="1 2" id="KW-0728">SH3 domain</keyword>
<dbReference type="STRING" id="1095629.A0A0C9WWH4"/>
<accession>A0A0C9WWH4</accession>
<dbReference type="SUPFAM" id="SSF50044">
    <property type="entry name" value="SH3-domain"/>
    <property type="match status" value="1"/>
</dbReference>
<dbReference type="Proteomes" id="UP000054477">
    <property type="component" value="Unassembled WGS sequence"/>
</dbReference>
<dbReference type="InterPro" id="IPR036028">
    <property type="entry name" value="SH3-like_dom_sf"/>
</dbReference>
<dbReference type="PRINTS" id="PR00452">
    <property type="entry name" value="SH3DOMAIN"/>
</dbReference>
<proteinExistence type="predicted"/>
<evidence type="ECO:0000256" key="2">
    <source>
        <dbReference type="PROSITE-ProRule" id="PRU00192"/>
    </source>
</evidence>
<dbReference type="Pfam" id="PF00018">
    <property type="entry name" value="SH3_1"/>
    <property type="match status" value="1"/>
</dbReference>
<reference evidence="6" key="2">
    <citation type="submission" date="2015-01" db="EMBL/GenBank/DDBJ databases">
        <title>Evolutionary Origins and Diversification of the Mycorrhizal Mutualists.</title>
        <authorList>
            <consortium name="DOE Joint Genome Institute"/>
            <consortium name="Mycorrhizal Genomics Consortium"/>
            <person name="Kohler A."/>
            <person name="Kuo A."/>
            <person name="Nagy L.G."/>
            <person name="Floudas D."/>
            <person name="Copeland A."/>
            <person name="Barry K.W."/>
            <person name="Cichocki N."/>
            <person name="Veneault-Fourrey C."/>
            <person name="LaButti K."/>
            <person name="Lindquist E.A."/>
            <person name="Lipzen A."/>
            <person name="Lundell T."/>
            <person name="Morin E."/>
            <person name="Murat C."/>
            <person name="Riley R."/>
            <person name="Ohm R."/>
            <person name="Sun H."/>
            <person name="Tunlid A."/>
            <person name="Henrissat B."/>
            <person name="Grigoriev I.V."/>
            <person name="Hibbett D.S."/>
            <person name="Martin F."/>
        </authorList>
    </citation>
    <scope>NUCLEOTIDE SEQUENCE [LARGE SCALE GENOMIC DNA]</scope>
    <source>
        <strain evidence="6">LaAM-08-1</strain>
    </source>
</reference>
<gene>
    <name evidence="5" type="ORF">K443DRAFT_684735</name>
</gene>
<sequence>MQLRDSSSGTAIDGADQHTQCGRAEETAIAPEANSSRESAPVPEELFTPGFRAEALYDYRALAFGDDDREEVSFSKLDTFDVLDNSGKWWTVRKDNNGRIGIAPSKFLQVIT</sequence>
<keyword evidence="6" id="KW-1185">Reference proteome</keyword>
<dbReference type="EMBL" id="KN838860">
    <property type="protein sequence ID" value="KIJ93178.1"/>
    <property type="molecule type" value="Genomic_DNA"/>
</dbReference>
<evidence type="ECO:0000259" key="4">
    <source>
        <dbReference type="PROSITE" id="PS50002"/>
    </source>
</evidence>
<evidence type="ECO:0000256" key="1">
    <source>
        <dbReference type="ARBA" id="ARBA00022443"/>
    </source>
</evidence>
<feature type="region of interest" description="Disordered" evidence="3">
    <location>
        <begin position="1"/>
        <end position="44"/>
    </location>
</feature>
<organism evidence="5 6">
    <name type="scientific">Laccaria amethystina LaAM-08-1</name>
    <dbReference type="NCBI Taxonomy" id="1095629"/>
    <lineage>
        <taxon>Eukaryota</taxon>
        <taxon>Fungi</taxon>
        <taxon>Dikarya</taxon>
        <taxon>Basidiomycota</taxon>
        <taxon>Agaricomycotina</taxon>
        <taxon>Agaricomycetes</taxon>
        <taxon>Agaricomycetidae</taxon>
        <taxon>Agaricales</taxon>
        <taxon>Agaricineae</taxon>
        <taxon>Hydnangiaceae</taxon>
        <taxon>Laccaria</taxon>
    </lineage>
</organism>
<name>A0A0C9WWH4_9AGAR</name>
<evidence type="ECO:0000256" key="3">
    <source>
        <dbReference type="SAM" id="MobiDB-lite"/>
    </source>
</evidence>
<evidence type="ECO:0000313" key="6">
    <source>
        <dbReference type="Proteomes" id="UP000054477"/>
    </source>
</evidence>
<feature type="domain" description="SH3" evidence="4">
    <location>
        <begin position="48"/>
        <end position="112"/>
    </location>
</feature>
<dbReference type="PROSITE" id="PS50002">
    <property type="entry name" value="SH3"/>
    <property type="match status" value="1"/>
</dbReference>
<dbReference type="OrthoDB" id="5983572at2759"/>
<dbReference type="HOGENOM" id="CLU_2146268_0_0_1"/>
<feature type="compositionally biased region" description="Polar residues" evidence="3">
    <location>
        <begin position="1"/>
        <end position="10"/>
    </location>
</feature>